<dbReference type="InterPro" id="IPR002933">
    <property type="entry name" value="Peptidase_M20"/>
</dbReference>
<dbReference type="SUPFAM" id="SSF55031">
    <property type="entry name" value="Bacterial exopeptidase dimerisation domain"/>
    <property type="match status" value="1"/>
</dbReference>
<evidence type="ECO:0000256" key="1">
    <source>
        <dbReference type="ARBA" id="ARBA00006247"/>
    </source>
</evidence>
<gene>
    <name evidence="7" type="ORF">ADN00_01975</name>
</gene>
<keyword evidence="4" id="KW-0378">Hydrolase</keyword>
<dbReference type="InterPro" id="IPR047177">
    <property type="entry name" value="Pept_M20A"/>
</dbReference>
<evidence type="ECO:0000256" key="4">
    <source>
        <dbReference type="ARBA" id="ARBA00022801"/>
    </source>
</evidence>
<dbReference type="GO" id="GO:0046872">
    <property type="term" value="F:metal ion binding"/>
    <property type="evidence" value="ECO:0007669"/>
    <property type="project" value="UniProtKB-KW"/>
</dbReference>
<dbReference type="FunFam" id="3.40.630.10:FF:000027">
    <property type="entry name" value="N-fatty-acyl-amino acid synthase/hydrolase PM20D1"/>
    <property type="match status" value="1"/>
</dbReference>
<keyword evidence="8" id="KW-1185">Reference proteome</keyword>
<dbReference type="PANTHER" id="PTHR45962:SF1">
    <property type="entry name" value="N-FATTY-ACYL-AMINO ACID SYNTHASE_HYDROLASE PM20D1"/>
    <property type="match status" value="1"/>
</dbReference>
<keyword evidence="2" id="KW-0645">Protease</keyword>
<dbReference type="Gene3D" id="3.30.70.360">
    <property type="match status" value="1"/>
</dbReference>
<dbReference type="EMBL" id="LGCL01000007">
    <property type="protein sequence ID" value="KPL80063.1"/>
    <property type="molecule type" value="Genomic_DNA"/>
</dbReference>
<proteinExistence type="inferred from homology"/>
<sequence>MLFQILLPVLVVLLFAAAFILIRTATFSTAGHPAEPAKPIPLEPRQAAMHLAQAIRCETVSTARGKPNRQALLDMHRFLELSYPLVHQRLERTQIAEYSLVYRWPGAQPELDPILLMAHLDVVPVDPATLPAWTYPPFDGAIEDGFVWGRGALDMKNQLVAIFEAVEHLLAAGYQPSRDVYISCGHDEEIGGIDGSRQVAAWFREQGTRFSLVLDEGPAIVLDGYPGIQSPVALVATGEKGYMTLELSVECEPGHSSIPPRQTAIGILSRAITRLEAHPMPAHIRALQPFYRAVGSAAPFSMQLSFANLWLFGAYCRGMMETNPQTNAAMRTTTAPTIISGGIKDNILPRQASARINFRILPGDTISSVCEHVRKVINDPRVKFQPYHGIAWEPSPVADINSPAFISIRHLIQQTFGSLPVAPFIMLGATDSRHFNDLAGQIFRFSPMRLTAEDQARIHGINERVAVDELAKMVQFFIQLVQAWSQPKIM</sequence>
<dbReference type="PROSITE" id="PS00758">
    <property type="entry name" value="ARGE_DAPE_CPG2_1"/>
    <property type="match status" value="1"/>
</dbReference>
<dbReference type="GO" id="GO:0006508">
    <property type="term" value="P:proteolysis"/>
    <property type="evidence" value="ECO:0007669"/>
    <property type="project" value="UniProtKB-KW"/>
</dbReference>
<dbReference type="Gene3D" id="1.10.150.900">
    <property type="match status" value="1"/>
</dbReference>
<dbReference type="AlphaFoldDB" id="A0A0P6XBE6"/>
<evidence type="ECO:0000256" key="2">
    <source>
        <dbReference type="ARBA" id="ARBA00022670"/>
    </source>
</evidence>
<comment type="caution">
    <text evidence="7">The sequence shown here is derived from an EMBL/GenBank/DDBJ whole genome shotgun (WGS) entry which is preliminary data.</text>
</comment>
<dbReference type="Pfam" id="PF01546">
    <property type="entry name" value="Peptidase_M20"/>
    <property type="match status" value="1"/>
</dbReference>
<evidence type="ECO:0000259" key="6">
    <source>
        <dbReference type="Pfam" id="PF07687"/>
    </source>
</evidence>
<dbReference type="InterPro" id="IPR001261">
    <property type="entry name" value="ArgE/DapE_CS"/>
</dbReference>
<keyword evidence="3" id="KW-0479">Metal-binding</keyword>
<accession>A0A0P6XBE6</accession>
<comment type="similarity">
    <text evidence="1">Belongs to the peptidase M20A family.</text>
</comment>
<dbReference type="InterPro" id="IPR011650">
    <property type="entry name" value="Peptidase_M20_dimer"/>
</dbReference>
<dbReference type="PANTHER" id="PTHR45962">
    <property type="entry name" value="N-FATTY-ACYL-AMINO ACID SYNTHASE/HYDROLASE PM20D1"/>
    <property type="match status" value="1"/>
</dbReference>
<keyword evidence="5" id="KW-0862">Zinc</keyword>
<evidence type="ECO:0000313" key="7">
    <source>
        <dbReference type="EMBL" id="KPL80063.1"/>
    </source>
</evidence>
<evidence type="ECO:0000313" key="8">
    <source>
        <dbReference type="Proteomes" id="UP000050417"/>
    </source>
</evidence>
<dbReference type="RefSeq" id="WP_075061286.1">
    <property type="nucleotide sequence ID" value="NZ_LGCL01000007.1"/>
</dbReference>
<dbReference type="Gene3D" id="3.40.630.10">
    <property type="entry name" value="Zn peptidases"/>
    <property type="match status" value="1"/>
</dbReference>
<dbReference type="Pfam" id="PF07687">
    <property type="entry name" value="M20_dimer"/>
    <property type="match status" value="1"/>
</dbReference>
<dbReference type="GO" id="GO:0008233">
    <property type="term" value="F:peptidase activity"/>
    <property type="evidence" value="ECO:0007669"/>
    <property type="project" value="UniProtKB-KW"/>
</dbReference>
<name>A0A0P6XBE6_9CHLR</name>
<organism evidence="7 8">
    <name type="scientific">Ornatilinea apprima</name>
    <dbReference type="NCBI Taxonomy" id="1134406"/>
    <lineage>
        <taxon>Bacteria</taxon>
        <taxon>Bacillati</taxon>
        <taxon>Chloroflexota</taxon>
        <taxon>Anaerolineae</taxon>
        <taxon>Anaerolineales</taxon>
        <taxon>Anaerolineaceae</taxon>
        <taxon>Ornatilinea</taxon>
    </lineage>
</organism>
<reference evidence="7 8" key="1">
    <citation type="submission" date="2015-07" db="EMBL/GenBank/DDBJ databases">
        <title>Genome sequence of Ornatilinea apprima DSM 23815.</title>
        <authorList>
            <person name="Hemp J."/>
            <person name="Ward L.M."/>
            <person name="Pace L.A."/>
            <person name="Fischer W.W."/>
        </authorList>
    </citation>
    <scope>NUCLEOTIDE SEQUENCE [LARGE SCALE GENOMIC DNA]</scope>
    <source>
        <strain evidence="7 8">P3M-1</strain>
    </source>
</reference>
<dbReference type="CDD" id="cd05674">
    <property type="entry name" value="M20_yscS"/>
    <property type="match status" value="1"/>
</dbReference>
<dbReference type="SUPFAM" id="SSF53187">
    <property type="entry name" value="Zn-dependent exopeptidases"/>
    <property type="match status" value="1"/>
</dbReference>
<feature type="domain" description="Peptidase M20 dimerisation" evidence="6">
    <location>
        <begin position="237"/>
        <end position="380"/>
    </location>
</feature>
<evidence type="ECO:0000256" key="3">
    <source>
        <dbReference type="ARBA" id="ARBA00022723"/>
    </source>
</evidence>
<protein>
    <recommendedName>
        <fullName evidence="6">Peptidase M20 dimerisation domain-containing protein</fullName>
    </recommendedName>
</protein>
<dbReference type="STRING" id="1134406.ADN00_01975"/>
<dbReference type="OrthoDB" id="9792335at2"/>
<evidence type="ECO:0000256" key="5">
    <source>
        <dbReference type="ARBA" id="ARBA00022833"/>
    </source>
</evidence>
<dbReference type="InterPro" id="IPR036264">
    <property type="entry name" value="Bact_exopeptidase_dim_dom"/>
</dbReference>
<dbReference type="Proteomes" id="UP000050417">
    <property type="component" value="Unassembled WGS sequence"/>
</dbReference>